<proteinExistence type="predicted"/>
<dbReference type="OrthoDB" id="4023585at2759"/>
<gene>
    <name evidence="2" type="ORF">BD410DRAFT_781475</name>
</gene>
<protein>
    <submittedName>
        <fullName evidence="2">Uncharacterized protein</fullName>
    </submittedName>
</protein>
<name>A0A4Y7QPA4_9AGAM</name>
<dbReference type="EMBL" id="ML170157">
    <property type="protein sequence ID" value="TDL28912.1"/>
    <property type="molecule type" value="Genomic_DNA"/>
</dbReference>
<feature type="non-terminal residue" evidence="2">
    <location>
        <position position="112"/>
    </location>
</feature>
<dbReference type="STRING" id="50990.A0A4Y7QPA4"/>
<feature type="compositionally biased region" description="Low complexity" evidence="1">
    <location>
        <begin position="82"/>
        <end position="98"/>
    </location>
</feature>
<sequence>MLRTLITTKVPRTIASSRALHASPSSAFKTMSESVKETAKDVNIKVGQTLASGIEKTQQATESVKETVGAKSKETANDAKHAANAASEKAGQAAAGAKEATEDAKHDVKKHM</sequence>
<reference evidence="2 3" key="1">
    <citation type="submission" date="2018-06" db="EMBL/GenBank/DDBJ databases">
        <title>A transcriptomic atlas of mushroom development highlights an independent origin of complex multicellularity.</title>
        <authorList>
            <consortium name="DOE Joint Genome Institute"/>
            <person name="Krizsan K."/>
            <person name="Almasi E."/>
            <person name="Merenyi Z."/>
            <person name="Sahu N."/>
            <person name="Viragh M."/>
            <person name="Koszo T."/>
            <person name="Mondo S."/>
            <person name="Kiss B."/>
            <person name="Balint B."/>
            <person name="Kues U."/>
            <person name="Barry K."/>
            <person name="Hegedus J.C."/>
            <person name="Henrissat B."/>
            <person name="Johnson J."/>
            <person name="Lipzen A."/>
            <person name="Ohm R."/>
            <person name="Nagy I."/>
            <person name="Pangilinan J."/>
            <person name="Yan J."/>
            <person name="Xiong Y."/>
            <person name="Grigoriev I.V."/>
            <person name="Hibbett D.S."/>
            <person name="Nagy L.G."/>
        </authorList>
    </citation>
    <scope>NUCLEOTIDE SEQUENCE [LARGE SCALE GENOMIC DNA]</scope>
    <source>
        <strain evidence="2 3">SZMC22713</strain>
    </source>
</reference>
<organism evidence="2 3">
    <name type="scientific">Rickenella mellea</name>
    <dbReference type="NCBI Taxonomy" id="50990"/>
    <lineage>
        <taxon>Eukaryota</taxon>
        <taxon>Fungi</taxon>
        <taxon>Dikarya</taxon>
        <taxon>Basidiomycota</taxon>
        <taxon>Agaricomycotina</taxon>
        <taxon>Agaricomycetes</taxon>
        <taxon>Hymenochaetales</taxon>
        <taxon>Rickenellaceae</taxon>
        <taxon>Rickenella</taxon>
    </lineage>
</organism>
<dbReference type="AlphaFoldDB" id="A0A4Y7QPA4"/>
<evidence type="ECO:0000313" key="3">
    <source>
        <dbReference type="Proteomes" id="UP000294933"/>
    </source>
</evidence>
<keyword evidence="3" id="KW-1185">Reference proteome</keyword>
<accession>A0A4Y7QPA4</accession>
<dbReference type="Proteomes" id="UP000294933">
    <property type="component" value="Unassembled WGS sequence"/>
</dbReference>
<feature type="region of interest" description="Disordered" evidence="1">
    <location>
        <begin position="55"/>
        <end position="112"/>
    </location>
</feature>
<evidence type="ECO:0000256" key="1">
    <source>
        <dbReference type="SAM" id="MobiDB-lite"/>
    </source>
</evidence>
<feature type="compositionally biased region" description="Basic and acidic residues" evidence="1">
    <location>
        <begin position="71"/>
        <end position="81"/>
    </location>
</feature>
<evidence type="ECO:0000313" key="2">
    <source>
        <dbReference type="EMBL" id="TDL28912.1"/>
    </source>
</evidence>
<dbReference type="VEuPathDB" id="FungiDB:BD410DRAFT_781475"/>